<accession>A0A833RI47</accession>
<evidence type="ECO:0000313" key="7">
    <source>
        <dbReference type="Proteomes" id="UP000623129"/>
    </source>
</evidence>
<comment type="subcellular location">
    <subcellularLocation>
        <location evidence="1">Nucleus</location>
    </subcellularLocation>
</comment>
<keyword evidence="3" id="KW-0804">Transcription</keyword>
<dbReference type="Pfam" id="PF26576">
    <property type="entry name" value="IBH1_N"/>
    <property type="match status" value="1"/>
</dbReference>
<dbReference type="GO" id="GO:0006355">
    <property type="term" value="P:regulation of DNA-templated transcription"/>
    <property type="evidence" value="ECO:0007669"/>
    <property type="project" value="InterPro"/>
</dbReference>
<evidence type="ECO:0000256" key="3">
    <source>
        <dbReference type="ARBA" id="ARBA00023163"/>
    </source>
</evidence>
<evidence type="ECO:0000256" key="1">
    <source>
        <dbReference type="ARBA" id="ARBA00004123"/>
    </source>
</evidence>
<evidence type="ECO:0000256" key="4">
    <source>
        <dbReference type="ARBA" id="ARBA00023242"/>
    </source>
</evidence>
<dbReference type="CDD" id="cd11444">
    <property type="entry name" value="bHLH_AtIBH1_like"/>
    <property type="match status" value="1"/>
</dbReference>
<gene>
    <name evidence="6" type="ORF">FCM35_KLT18892</name>
</gene>
<reference evidence="6" key="1">
    <citation type="submission" date="2020-01" db="EMBL/GenBank/DDBJ databases">
        <title>Genome sequence of Kobresia littledalei, the first chromosome-level genome in the family Cyperaceae.</title>
        <authorList>
            <person name="Qu G."/>
        </authorList>
    </citation>
    <scope>NUCLEOTIDE SEQUENCE</scope>
    <source>
        <strain evidence="6">C.B.Clarke</strain>
        <tissue evidence="6">Leaf</tissue>
    </source>
</reference>
<proteinExistence type="predicted"/>
<sequence>MNRKNYTHPNPNPNYTSNNSMQSLHFIQALARINRAASKPTTPSCRTKQIRHAAYSSMAYTSGSRRKWSRALLIRLRQRQRLRARRLLTVRRRVRIVTPAMSLPEEPARAETLRRLVPGGRSMEYCNLLEEAADYVQCLRTQVQLMQSLVDAFSS</sequence>
<feature type="domain" description="IBH1-like N-terminal" evidence="5">
    <location>
        <begin position="25"/>
        <end position="79"/>
    </location>
</feature>
<evidence type="ECO:0000259" key="5">
    <source>
        <dbReference type="Pfam" id="PF26576"/>
    </source>
</evidence>
<evidence type="ECO:0000256" key="2">
    <source>
        <dbReference type="ARBA" id="ARBA00023015"/>
    </source>
</evidence>
<keyword evidence="2" id="KW-0805">Transcription regulation</keyword>
<dbReference type="Proteomes" id="UP000623129">
    <property type="component" value="Unassembled WGS sequence"/>
</dbReference>
<dbReference type="PANTHER" id="PTHR33124:SF40">
    <property type="entry name" value="TRANSCRIPTION FACTOR IBH1"/>
    <property type="match status" value="1"/>
</dbReference>
<dbReference type="GO" id="GO:0005634">
    <property type="term" value="C:nucleus"/>
    <property type="evidence" value="ECO:0007669"/>
    <property type="project" value="UniProtKB-SubCell"/>
</dbReference>
<evidence type="ECO:0000313" key="6">
    <source>
        <dbReference type="EMBL" id="KAF3336306.1"/>
    </source>
</evidence>
<dbReference type="AlphaFoldDB" id="A0A833RI47"/>
<dbReference type="EMBL" id="SWLB01000007">
    <property type="protein sequence ID" value="KAF3336306.1"/>
    <property type="molecule type" value="Genomic_DNA"/>
</dbReference>
<keyword evidence="4" id="KW-0539">Nucleus</keyword>
<protein>
    <submittedName>
        <fullName evidence="6">Transcription factor IBH1-like protein</fullName>
    </submittedName>
</protein>
<dbReference type="PANTHER" id="PTHR33124">
    <property type="entry name" value="TRANSCRIPTION FACTOR IBH1-LIKE 1"/>
    <property type="match status" value="1"/>
</dbReference>
<name>A0A833RI47_9POAL</name>
<dbReference type="InterPro" id="IPR044660">
    <property type="entry name" value="IBH1-like"/>
</dbReference>
<dbReference type="InterPro" id="IPR044549">
    <property type="entry name" value="bHLH_AtIBH1-like"/>
</dbReference>
<dbReference type="OrthoDB" id="786845at2759"/>
<comment type="caution">
    <text evidence="6">The sequence shown here is derived from an EMBL/GenBank/DDBJ whole genome shotgun (WGS) entry which is preliminary data.</text>
</comment>
<dbReference type="InterPro" id="IPR059002">
    <property type="entry name" value="IBH1_N"/>
</dbReference>
<organism evidence="6 7">
    <name type="scientific">Carex littledalei</name>
    <dbReference type="NCBI Taxonomy" id="544730"/>
    <lineage>
        <taxon>Eukaryota</taxon>
        <taxon>Viridiplantae</taxon>
        <taxon>Streptophyta</taxon>
        <taxon>Embryophyta</taxon>
        <taxon>Tracheophyta</taxon>
        <taxon>Spermatophyta</taxon>
        <taxon>Magnoliopsida</taxon>
        <taxon>Liliopsida</taxon>
        <taxon>Poales</taxon>
        <taxon>Cyperaceae</taxon>
        <taxon>Cyperoideae</taxon>
        <taxon>Cariceae</taxon>
        <taxon>Carex</taxon>
        <taxon>Carex subgen. Euthyceras</taxon>
    </lineage>
</organism>
<keyword evidence="7" id="KW-1185">Reference proteome</keyword>